<protein>
    <submittedName>
        <fullName evidence="16">Protocadherin alpha-8 isoform X5</fullName>
    </submittedName>
</protein>
<accession>A0A8J1MSE7</accession>
<evidence type="ECO:0000256" key="12">
    <source>
        <dbReference type="SAM" id="MobiDB-lite"/>
    </source>
</evidence>
<evidence type="ECO:0000313" key="15">
    <source>
        <dbReference type="Proteomes" id="UP000186698"/>
    </source>
</evidence>
<feature type="region of interest" description="Disordered" evidence="12">
    <location>
        <begin position="781"/>
        <end position="826"/>
    </location>
</feature>
<evidence type="ECO:0000256" key="4">
    <source>
        <dbReference type="ARBA" id="ARBA00022729"/>
    </source>
</evidence>
<keyword evidence="4" id="KW-0732">Signal</keyword>
<feature type="domain" description="Cadherin" evidence="14">
    <location>
        <begin position="128"/>
        <end position="235"/>
    </location>
</feature>
<dbReference type="PROSITE" id="PS50268">
    <property type="entry name" value="CADHERIN_2"/>
    <property type="match status" value="5"/>
</dbReference>
<proteinExistence type="predicted"/>
<keyword evidence="15" id="KW-1185">Reference proteome</keyword>
<gene>
    <name evidence="16" type="primary">pcdhac2.S</name>
</gene>
<feature type="compositionally biased region" description="Low complexity" evidence="12">
    <location>
        <begin position="816"/>
        <end position="826"/>
    </location>
</feature>
<keyword evidence="3 13" id="KW-0812">Transmembrane</keyword>
<feature type="compositionally biased region" description="Polar residues" evidence="12">
    <location>
        <begin position="781"/>
        <end position="793"/>
    </location>
</feature>
<evidence type="ECO:0000256" key="8">
    <source>
        <dbReference type="ARBA" id="ARBA00022989"/>
    </source>
</evidence>
<dbReference type="CDD" id="cd11304">
    <property type="entry name" value="Cadherin_repeat"/>
    <property type="match status" value="5"/>
</dbReference>
<evidence type="ECO:0000259" key="14">
    <source>
        <dbReference type="PROSITE" id="PS50268"/>
    </source>
</evidence>
<reference evidence="16" key="2">
    <citation type="submission" date="2025-08" db="UniProtKB">
        <authorList>
            <consortium name="RefSeq"/>
        </authorList>
    </citation>
    <scope>IDENTIFICATION</scope>
    <source>
        <strain evidence="16">J_2021</strain>
        <tissue evidence="16">Erythrocytes</tissue>
    </source>
</reference>
<dbReference type="SUPFAM" id="SSF49313">
    <property type="entry name" value="Cadherin-like"/>
    <property type="match status" value="5"/>
</dbReference>
<dbReference type="FunFam" id="2.60.40.60:FF:000001">
    <property type="entry name" value="Protocadherin alpha 2"/>
    <property type="match status" value="1"/>
</dbReference>
<dbReference type="Gene3D" id="2.60.40.60">
    <property type="entry name" value="Cadherins"/>
    <property type="match status" value="5"/>
</dbReference>
<feature type="compositionally biased region" description="Polar residues" evidence="12">
    <location>
        <begin position="714"/>
        <end position="725"/>
    </location>
</feature>
<evidence type="ECO:0000256" key="13">
    <source>
        <dbReference type="SAM" id="Phobius"/>
    </source>
</evidence>
<evidence type="ECO:0000256" key="7">
    <source>
        <dbReference type="ARBA" id="ARBA00022889"/>
    </source>
</evidence>
<evidence type="ECO:0000313" key="16">
    <source>
        <dbReference type="RefSeq" id="XP_041444749.1"/>
    </source>
</evidence>
<dbReference type="Pfam" id="PF15974">
    <property type="entry name" value="Cadherin_tail"/>
    <property type="match status" value="1"/>
</dbReference>
<keyword evidence="9 13" id="KW-0472">Membrane</keyword>
<evidence type="ECO:0000256" key="3">
    <source>
        <dbReference type="ARBA" id="ARBA00022692"/>
    </source>
</evidence>
<evidence type="ECO:0000256" key="2">
    <source>
        <dbReference type="ARBA" id="ARBA00022475"/>
    </source>
</evidence>
<dbReference type="PRINTS" id="PR00205">
    <property type="entry name" value="CADHERIN"/>
</dbReference>
<keyword evidence="10" id="KW-0325">Glycoprotein</keyword>
<name>A0A8J1MSE7_XENLA</name>
<dbReference type="FunFam" id="2.60.40.60:FF:000002">
    <property type="entry name" value="Protocadherin alpha 2"/>
    <property type="match status" value="1"/>
</dbReference>
<dbReference type="RefSeq" id="XP_041444749.1">
    <property type="nucleotide sequence ID" value="XM_041588815.1"/>
</dbReference>
<feature type="transmembrane region" description="Helical" evidence="13">
    <location>
        <begin position="577"/>
        <end position="600"/>
    </location>
</feature>
<dbReference type="InterPro" id="IPR002126">
    <property type="entry name" value="Cadherin-like_dom"/>
</dbReference>
<evidence type="ECO:0000256" key="11">
    <source>
        <dbReference type="PROSITE-ProRule" id="PRU00043"/>
    </source>
</evidence>
<keyword evidence="2" id="KW-1003">Cell membrane</keyword>
<dbReference type="PANTHER" id="PTHR24028">
    <property type="entry name" value="CADHERIN-87A"/>
    <property type="match status" value="1"/>
</dbReference>
<evidence type="ECO:0000256" key="10">
    <source>
        <dbReference type="ARBA" id="ARBA00023180"/>
    </source>
</evidence>
<dbReference type="FunFam" id="2.60.40.60:FF:000007">
    <property type="entry name" value="Protocadherin alpha 2"/>
    <property type="match status" value="1"/>
</dbReference>
<dbReference type="GeneID" id="108713320"/>
<dbReference type="PROSITE" id="PS00232">
    <property type="entry name" value="CADHERIN_1"/>
    <property type="match status" value="3"/>
</dbReference>
<evidence type="ECO:0000256" key="1">
    <source>
        <dbReference type="ARBA" id="ARBA00004251"/>
    </source>
</evidence>
<dbReference type="GO" id="GO:0007156">
    <property type="term" value="P:homophilic cell adhesion via plasma membrane adhesion molecules"/>
    <property type="evidence" value="ECO:0007669"/>
    <property type="project" value="InterPro"/>
</dbReference>
<dbReference type="CTD" id="108713320"/>
<keyword evidence="6 11" id="KW-0106">Calcium</keyword>
<keyword evidence="7" id="KW-0130">Cell adhesion</keyword>
<dbReference type="AlphaFoldDB" id="A0A8J1MSE7"/>
<feature type="region of interest" description="Disordered" evidence="12">
    <location>
        <begin position="709"/>
        <end position="735"/>
    </location>
</feature>
<feature type="domain" description="Cadherin" evidence="14">
    <location>
        <begin position="19"/>
        <end position="127"/>
    </location>
</feature>
<organism evidence="15 16">
    <name type="scientific">Xenopus laevis</name>
    <name type="common">African clawed frog</name>
    <dbReference type="NCBI Taxonomy" id="8355"/>
    <lineage>
        <taxon>Eukaryota</taxon>
        <taxon>Metazoa</taxon>
        <taxon>Chordata</taxon>
        <taxon>Craniata</taxon>
        <taxon>Vertebrata</taxon>
        <taxon>Euteleostomi</taxon>
        <taxon>Amphibia</taxon>
        <taxon>Batrachia</taxon>
        <taxon>Anura</taxon>
        <taxon>Pipoidea</taxon>
        <taxon>Pipidae</taxon>
        <taxon>Xenopodinae</taxon>
        <taxon>Xenopus</taxon>
        <taxon>Xenopus</taxon>
    </lineage>
</organism>
<evidence type="ECO:0000256" key="6">
    <source>
        <dbReference type="ARBA" id="ARBA00022837"/>
    </source>
</evidence>
<feature type="domain" description="Cadherin" evidence="14">
    <location>
        <begin position="457"/>
        <end position="561"/>
    </location>
</feature>
<keyword evidence="5" id="KW-0677">Repeat</keyword>
<dbReference type="InterPro" id="IPR020894">
    <property type="entry name" value="Cadherin_CS"/>
</dbReference>
<dbReference type="FunFam" id="2.60.40.60:FF:000129">
    <property type="entry name" value="protocadherin alpha-C2 isoform X1"/>
    <property type="match status" value="1"/>
</dbReference>
<dbReference type="InterPro" id="IPR050174">
    <property type="entry name" value="Protocadherin/Cadherin-CA"/>
</dbReference>
<reference evidence="15" key="1">
    <citation type="submission" date="2024-06" db="UniProtKB">
        <authorList>
            <consortium name="RefSeq"/>
        </authorList>
    </citation>
    <scope>NUCLEOTIDE SEQUENCE [LARGE SCALE GENOMIC DNA]</scope>
    <source>
        <strain evidence="15">J_2021</strain>
    </source>
</reference>
<dbReference type="PANTHER" id="PTHR24028:SF133">
    <property type="entry name" value="PROTOCADHERIN ALPHA-4"/>
    <property type="match status" value="1"/>
</dbReference>
<dbReference type="InterPro" id="IPR031904">
    <property type="entry name" value="Cadherin_CBD"/>
</dbReference>
<dbReference type="Proteomes" id="UP000186698">
    <property type="component" value="Chromosome 3S"/>
</dbReference>
<dbReference type="FunFam" id="2.60.40.60:FF:000004">
    <property type="entry name" value="Protocadherin 1 gamma 2"/>
    <property type="match status" value="1"/>
</dbReference>
<feature type="domain" description="Cadherin" evidence="14">
    <location>
        <begin position="341"/>
        <end position="450"/>
    </location>
</feature>
<dbReference type="InterPro" id="IPR015919">
    <property type="entry name" value="Cadherin-like_sf"/>
</dbReference>
<dbReference type="GO" id="GO:0005509">
    <property type="term" value="F:calcium ion binding"/>
    <property type="evidence" value="ECO:0007669"/>
    <property type="project" value="UniProtKB-UniRule"/>
</dbReference>
<dbReference type="GO" id="GO:0005886">
    <property type="term" value="C:plasma membrane"/>
    <property type="evidence" value="ECO:0007669"/>
    <property type="project" value="UniProtKB-SubCell"/>
</dbReference>
<feature type="domain" description="Cadherin" evidence="14">
    <location>
        <begin position="236"/>
        <end position="340"/>
    </location>
</feature>
<dbReference type="SMART" id="SM00112">
    <property type="entry name" value="CA"/>
    <property type="match status" value="5"/>
</dbReference>
<evidence type="ECO:0000256" key="5">
    <source>
        <dbReference type="ARBA" id="ARBA00022737"/>
    </source>
</evidence>
<keyword evidence="8 13" id="KW-1133">Transmembrane helix</keyword>
<dbReference type="Pfam" id="PF00028">
    <property type="entry name" value="Cadherin"/>
    <property type="match status" value="5"/>
</dbReference>
<sequence length="826" mass="90791">MHRVDVEIEDINDNYPVFPSSQYTISVPESRLPGTRFPLEGAVDADIGTNYITNYELSANDYFILELPKFIHQIKSIQLILKKSLDREKESLHNLTLTAFDGGKPKLSGSTQLVINVEDVNDNPPVFNQSFYQSSITENAPKGTIVAKLNATDLDQGKNGEILYEFSKLVPEEVLSIFSLDKHTGEIWVKGELDYEKTNTYEIHFDAFDNGEPLLNGHCQLVVTVVDLNDNAPELSVTSLSLPVPEDATQGTIVAIISVHDQDSGGNGRVNCYISPPTPYKINPAFTGDFSLVVNAPLDRENKSEYQVVITAIDEGFPALSSSMIINIEVSDVNDNAPLFQQAVHTIFIKENNPPGSHVYTVSASDSDTDHNSFITYSVSESYIEGIPISSYLSINPENGNLFALVSFDHEQVAYFQCRIKATDAGLPPLSSNLTLNIFIKDVNDNAPAFATDHSNSASAISVTAPKSAQPGHLVTKVNAVDLDSGYNAWLSYKFKNLAGNSLFAISQHTGEIRVTRPLAEGEGDEFRLFVVAEDHGEPAMTALTQIIISIKDSVEDNKIIHYHARGINDEFSDANIYLVVAICSISGIFLITLITFTVLRWQKYRDEVNQLRDNYKICSNTVGSWVYSQSQYKFYSNSLQGKNDLIVFTPNVPPSSQTEETTSQQGVIIKSCQPKHPHPDWRYSASLRAAMQGAVHMEGAAILRSGPGGLEQQWPTVSSATSEPQGGEVSPPVGAGVNCNSWSFKYGPDNAKQPVPQIPPDFPENFIIPGSPAIISIRQDQPSAQGQKSNFITFGKKEETKKKKRKKKGNKNQEKANNAAGNNNQ</sequence>
<comment type="subcellular location">
    <subcellularLocation>
        <location evidence="1">Cell membrane</location>
        <topology evidence="1">Single-pass type I membrane protein</topology>
    </subcellularLocation>
</comment>
<evidence type="ECO:0000256" key="9">
    <source>
        <dbReference type="ARBA" id="ARBA00023136"/>
    </source>
</evidence>